<reference evidence="1" key="1">
    <citation type="submission" date="2018-02" db="EMBL/GenBank/DDBJ databases">
        <title>Rhizophora mucronata_Transcriptome.</title>
        <authorList>
            <person name="Meera S.P."/>
            <person name="Sreeshan A."/>
            <person name="Augustine A."/>
        </authorList>
    </citation>
    <scope>NUCLEOTIDE SEQUENCE</scope>
    <source>
        <tissue evidence="1">Leaf</tissue>
    </source>
</reference>
<sequence length="193" mass="22692">MHKLLVQSLNLALKMRNLLVFNLTSCKILFKGLNLPKQLLLRIIQLQNLCTELYCLIPQRLSCTKVSLQLHASLNKLPRAQFLFCMNLINNKIHAMNFLFSSNKLLLKSHSIFNQPAIISQEPPHFSVLHFKFLLQQSRMRRWRPWLRQRRAPDKRPFWQIPTPIIISFTRNAVSPCHLQALKFSGTKQIKRD</sequence>
<dbReference type="EMBL" id="GGEC01022673">
    <property type="protein sequence ID" value="MBX03157.1"/>
    <property type="molecule type" value="Transcribed_RNA"/>
</dbReference>
<dbReference type="AlphaFoldDB" id="A0A2P2KBT4"/>
<name>A0A2P2KBT4_RHIMU</name>
<evidence type="ECO:0000313" key="1">
    <source>
        <dbReference type="EMBL" id="MBX03157.1"/>
    </source>
</evidence>
<accession>A0A2P2KBT4</accession>
<proteinExistence type="predicted"/>
<protein>
    <submittedName>
        <fullName evidence="1">Uncharacterized protein</fullName>
    </submittedName>
</protein>
<organism evidence="1">
    <name type="scientific">Rhizophora mucronata</name>
    <name type="common">Asiatic mangrove</name>
    <dbReference type="NCBI Taxonomy" id="61149"/>
    <lineage>
        <taxon>Eukaryota</taxon>
        <taxon>Viridiplantae</taxon>
        <taxon>Streptophyta</taxon>
        <taxon>Embryophyta</taxon>
        <taxon>Tracheophyta</taxon>
        <taxon>Spermatophyta</taxon>
        <taxon>Magnoliopsida</taxon>
        <taxon>eudicotyledons</taxon>
        <taxon>Gunneridae</taxon>
        <taxon>Pentapetalae</taxon>
        <taxon>rosids</taxon>
        <taxon>fabids</taxon>
        <taxon>Malpighiales</taxon>
        <taxon>Rhizophoraceae</taxon>
        <taxon>Rhizophora</taxon>
    </lineage>
</organism>